<dbReference type="AlphaFoldDB" id="A0A5E4QW09"/>
<proteinExistence type="inferred from homology"/>
<dbReference type="InterPro" id="IPR058866">
    <property type="entry name" value="GDPGP1_N"/>
</dbReference>
<comment type="similarity">
    <text evidence="4">Belongs to the GDPGP1 family.</text>
</comment>
<accession>A0A5E4QW09</accession>
<evidence type="ECO:0000256" key="5">
    <source>
        <dbReference type="ARBA" id="ARBA00012507"/>
    </source>
</evidence>
<evidence type="ECO:0000256" key="2">
    <source>
        <dbReference type="ARBA" id="ARBA00003049"/>
    </source>
</evidence>
<dbReference type="InterPro" id="IPR026506">
    <property type="entry name" value="GDPGP"/>
</dbReference>
<dbReference type="GO" id="GO:0000166">
    <property type="term" value="F:nucleotide binding"/>
    <property type="evidence" value="ECO:0007669"/>
    <property type="project" value="UniProtKB-KW"/>
</dbReference>
<dbReference type="GO" id="GO:0016787">
    <property type="term" value="F:hydrolase activity"/>
    <property type="evidence" value="ECO:0007669"/>
    <property type="project" value="UniProtKB-KW"/>
</dbReference>
<name>A0A5E4QW09_9NEOP</name>
<feature type="domain" description="GDPGP1-like C-terminal" evidence="13">
    <location>
        <begin position="171"/>
        <end position="259"/>
    </location>
</feature>
<dbReference type="EMBL" id="FZQP02005866">
    <property type="protein sequence ID" value="VVD02178.1"/>
    <property type="molecule type" value="Genomic_DNA"/>
</dbReference>
<dbReference type="GO" id="GO:0005737">
    <property type="term" value="C:cytoplasm"/>
    <property type="evidence" value="ECO:0007669"/>
    <property type="project" value="UniProtKB-SubCell"/>
</dbReference>
<dbReference type="GO" id="GO:0080048">
    <property type="term" value="F:GDP-D-glucose phosphorylase activity"/>
    <property type="evidence" value="ECO:0007669"/>
    <property type="project" value="UniProtKB-EC"/>
</dbReference>
<dbReference type="Pfam" id="PF26217">
    <property type="entry name" value="GDPGP1_N"/>
    <property type="match status" value="1"/>
</dbReference>
<gene>
    <name evidence="15" type="ORF">LSINAPIS_LOCUS12447</name>
</gene>
<dbReference type="EC" id="2.7.7.78" evidence="5"/>
<comment type="function">
    <text evidence="2">Specific and highly efficient GDP-D-glucose phosphorylase regulating the levels of GDP-D-glucose in cells.</text>
</comment>
<keyword evidence="10" id="KW-0548">Nucleotidyltransferase</keyword>
<keyword evidence="11" id="KW-0547">Nucleotide-binding</keyword>
<evidence type="ECO:0000313" key="16">
    <source>
        <dbReference type="Proteomes" id="UP000324832"/>
    </source>
</evidence>
<evidence type="ECO:0000256" key="1">
    <source>
        <dbReference type="ARBA" id="ARBA00000063"/>
    </source>
</evidence>
<evidence type="ECO:0000256" key="4">
    <source>
        <dbReference type="ARBA" id="ARBA00006451"/>
    </source>
</evidence>
<evidence type="ECO:0000256" key="10">
    <source>
        <dbReference type="ARBA" id="ARBA00022695"/>
    </source>
</evidence>
<evidence type="ECO:0000256" key="8">
    <source>
        <dbReference type="ARBA" id="ARBA00022658"/>
    </source>
</evidence>
<keyword evidence="7" id="KW-0963">Cytoplasm</keyword>
<comment type="subcellular location">
    <subcellularLocation>
        <location evidence="3">Cytoplasm</location>
    </subcellularLocation>
</comment>
<keyword evidence="9" id="KW-0808">Transferase</keyword>
<reference evidence="15 16" key="1">
    <citation type="submission" date="2017-07" db="EMBL/GenBank/DDBJ databases">
        <authorList>
            <person name="Talla V."/>
            <person name="Backstrom N."/>
        </authorList>
    </citation>
    <scope>NUCLEOTIDE SEQUENCE [LARGE SCALE GENOMIC DNA]</scope>
</reference>
<dbReference type="PANTHER" id="PTHR20884:SF8">
    <property type="entry name" value="GDP-D-GLUCOSE PHOSPHORYLASE 1"/>
    <property type="match status" value="1"/>
</dbReference>
<evidence type="ECO:0000256" key="12">
    <source>
        <dbReference type="ARBA" id="ARBA00022801"/>
    </source>
</evidence>
<organism evidence="15 16">
    <name type="scientific">Leptidea sinapis</name>
    <dbReference type="NCBI Taxonomy" id="189913"/>
    <lineage>
        <taxon>Eukaryota</taxon>
        <taxon>Metazoa</taxon>
        <taxon>Ecdysozoa</taxon>
        <taxon>Arthropoda</taxon>
        <taxon>Hexapoda</taxon>
        <taxon>Insecta</taxon>
        <taxon>Pterygota</taxon>
        <taxon>Neoptera</taxon>
        <taxon>Endopterygota</taxon>
        <taxon>Lepidoptera</taxon>
        <taxon>Glossata</taxon>
        <taxon>Ditrysia</taxon>
        <taxon>Papilionoidea</taxon>
        <taxon>Pieridae</taxon>
        <taxon>Dismorphiinae</taxon>
        <taxon>Leptidea</taxon>
    </lineage>
</organism>
<evidence type="ECO:0000256" key="7">
    <source>
        <dbReference type="ARBA" id="ARBA00022490"/>
    </source>
</evidence>
<dbReference type="GO" id="GO:0006006">
    <property type="term" value="P:glucose metabolic process"/>
    <property type="evidence" value="ECO:0007669"/>
    <property type="project" value="TreeGrafter"/>
</dbReference>
<dbReference type="Proteomes" id="UP000324832">
    <property type="component" value="Unassembled WGS sequence"/>
</dbReference>
<evidence type="ECO:0000256" key="11">
    <source>
        <dbReference type="ARBA" id="ARBA00022741"/>
    </source>
</evidence>
<feature type="domain" description="GDPGP1-like N-terminal" evidence="14">
    <location>
        <begin position="35"/>
        <end position="164"/>
    </location>
</feature>
<keyword evidence="12" id="KW-0378">Hydrolase</keyword>
<dbReference type="Pfam" id="PF26216">
    <property type="entry name" value="GDPGP1_C"/>
    <property type="match status" value="1"/>
</dbReference>
<dbReference type="PANTHER" id="PTHR20884">
    <property type="entry name" value="GDP-D-GLUCOSE PHOSPHORYLASE 1"/>
    <property type="match status" value="1"/>
</dbReference>
<keyword evidence="8" id="KW-0344">Guanine-nucleotide releasing factor</keyword>
<dbReference type="GO" id="GO:0005085">
    <property type="term" value="F:guanyl-nucleotide exchange factor activity"/>
    <property type="evidence" value="ECO:0007669"/>
    <property type="project" value="UniProtKB-KW"/>
</dbReference>
<evidence type="ECO:0000313" key="15">
    <source>
        <dbReference type="EMBL" id="VVD02178.1"/>
    </source>
</evidence>
<evidence type="ECO:0000259" key="13">
    <source>
        <dbReference type="Pfam" id="PF26216"/>
    </source>
</evidence>
<evidence type="ECO:0000256" key="9">
    <source>
        <dbReference type="ARBA" id="ARBA00022679"/>
    </source>
</evidence>
<comment type="catalytic activity">
    <reaction evidence="1">
        <text>GDP-alpha-D-glucose + phosphate = alpha-D-glucose 1-phosphate + GDP + H(+)</text>
        <dbReference type="Rhea" id="RHEA:30387"/>
        <dbReference type="ChEBI" id="CHEBI:15378"/>
        <dbReference type="ChEBI" id="CHEBI:43474"/>
        <dbReference type="ChEBI" id="CHEBI:58189"/>
        <dbReference type="ChEBI" id="CHEBI:58601"/>
        <dbReference type="ChEBI" id="CHEBI:62230"/>
        <dbReference type="EC" id="2.7.7.78"/>
    </reaction>
</comment>
<dbReference type="InterPro" id="IPR058865">
    <property type="entry name" value="GDPGP1_C"/>
</dbReference>
<keyword evidence="16" id="KW-1185">Reference proteome</keyword>
<evidence type="ECO:0000259" key="14">
    <source>
        <dbReference type="Pfam" id="PF26217"/>
    </source>
</evidence>
<sequence>MMYPPTICHAIMNSKSNSYHFRFENFNDERNIMEHIKTEWDKVHKTTVFRYKVSGLKEKYIAHYFIQLNPDRKLKRRIPEDINEICQKFDDSKFNFTRVPKTEIILNFWEEPEQLHTIIGNVSPINRYHSLICPSVNKKLPQIVTEDSLRVVLEVYYLAKHCNICGPLWVTQDYPVPAFCFETSPQNIQVEAIYKLIGYLLSNSIAHNIFITRGEPLSGEGSAGRVFVWPRKSVVGAKQPGGFNVAACELSGWFPVYKKT</sequence>
<protein>
    <recommendedName>
        <fullName evidence="6">GDP-D-glucose phosphorylase 1</fullName>
        <ecNumber evidence="5">2.7.7.78</ecNumber>
    </recommendedName>
</protein>
<evidence type="ECO:0000256" key="6">
    <source>
        <dbReference type="ARBA" id="ARBA00018857"/>
    </source>
</evidence>
<evidence type="ECO:0000256" key="3">
    <source>
        <dbReference type="ARBA" id="ARBA00004496"/>
    </source>
</evidence>